<gene>
    <name evidence="1" type="ORF">ACFFIC_25590</name>
</gene>
<keyword evidence="2" id="KW-1185">Reference proteome</keyword>
<comment type="caution">
    <text evidence="1">The sequence shown here is derived from an EMBL/GenBank/DDBJ whole genome shotgun (WGS) entry which is preliminary data.</text>
</comment>
<organism evidence="1 2">
    <name type="scientific">Muricoccus vinaceus</name>
    <dbReference type="NCBI Taxonomy" id="424704"/>
    <lineage>
        <taxon>Bacteria</taxon>
        <taxon>Pseudomonadati</taxon>
        <taxon>Pseudomonadota</taxon>
        <taxon>Alphaproteobacteria</taxon>
        <taxon>Acetobacterales</taxon>
        <taxon>Roseomonadaceae</taxon>
        <taxon>Muricoccus</taxon>
    </lineage>
</organism>
<evidence type="ECO:0000313" key="1">
    <source>
        <dbReference type="EMBL" id="MFC0388894.1"/>
    </source>
</evidence>
<reference evidence="1 2" key="1">
    <citation type="submission" date="2024-09" db="EMBL/GenBank/DDBJ databases">
        <authorList>
            <person name="Sun Q."/>
            <person name="Mori K."/>
        </authorList>
    </citation>
    <scope>NUCLEOTIDE SEQUENCE [LARGE SCALE GENOMIC DNA]</scope>
    <source>
        <strain evidence="1 2">CCM 7468</strain>
    </source>
</reference>
<proteinExistence type="predicted"/>
<dbReference type="RefSeq" id="WP_377055716.1">
    <property type="nucleotide sequence ID" value="NZ_JBHLVZ010000084.1"/>
</dbReference>
<evidence type="ECO:0008006" key="3">
    <source>
        <dbReference type="Google" id="ProtNLM"/>
    </source>
</evidence>
<dbReference type="EMBL" id="JBHLVZ010000084">
    <property type="protein sequence ID" value="MFC0388894.1"/>
    <property type="molecule type" value="Genomic_DNA"/>
</dbReference>
<protein>
    <recommendedName>
        <fullName evidence="3">YfiR family protein</fullName>
    </recommendedName>
</protein>
<name>A0ABV6IZ42_9PROT</name>
<evidence type="ECO:0000313" key="2">
    <source>
        <dbReference type="Proteomes" id="UP001589789"/>
    </source>
</evidence>
<sequence length="199" mass="21129">MLKMSIGKLLQPNRAPAPHAEEAGQPSRRQLTAAAIAIAFASLPDSACADVLPEDLHTAARSILFLKNAPVGRADLGLVFTERAGQELAQRLGDSLGRQLRVGSLDLDLRPVALANLAGSTARALFLVDPSQMAARALSGFVQRRGILTITSDPSLVNAGLLVMAVRSLPRVTIQVSRVAEQEAGVSFAPAFRMMIQEQ</sequence>
<dbReference type="Proteomes" id="UP001589789">
    <property type="component" value="Unassembled WGS sequence"/>
</dbReference>
<accession>A0ABV6IZ42</accession>